<dbReference type="EMBL" id="UXUI01009288">
    <property type="protein sequence ID" value="VDD93408.1"/>
    <property type="molecule type" value="Genomic_DNA"/>
</dbReference>
<gene>
    <name evidence="1" type="ORF">EVEC_LOCUS8159</name>
</gene>
<organism evidence="3">
    <name type="scientific">Enterobius vermicularis</name>
    <name type="common">Human pinworm</name>
    <dbReference type="NCBI Taxonomy" id="51028"/>
    <lineage>
        <taxon>Eukaryota</taxon>
        <taxon>Metazoa</taxon>
        <taxon>Ecdysozoa</taxon>
        <taxon>Nematoda</taxon>
        <taxon>Chromadorea</taxon>
        <taxon>Rhabditida</taxon>
        <taxon>Spirurina</taxon>
        <taxon>Oxyuridomorpha</taxon>
        <taxon>Oxyuroidea</taxon>
        <taxon>Oxyuridae</taxon>
        <taxon>Enterobius</taxon>
    </lineage>
</organism>
<evidence type="ECO:0000313" key="1">
    <source>
        <dbReference type="EMBL" id="VDD93408.1"/>
    </source>
</evidence>
<sequence>MGTLLGFAYLLHQKKWIGRLFAVLQWSVGLPLTLISKQTGNTLKPYCSVDLYNAKYWQNIRCITTVIHSSASLVILVLICHNYFESLRNKTGIKSVTEIRKPSDNSATNISGSIVLINSLLAFTSVIVSQNFLPSASNNFNAYVSQLSDFAVFEQVEFCLLPTATLMLICWMVGSNPCIRESFARIIGTEQQKPNPDFNIFIPAE</sequence>
<evidence type="ECO:0000313" key="2">
    <source>
        <dbReference type="Proteomes" id="UP000274131"/>
    </source>
</evidence>
<reference evidence="3" key="1">
    <citation type="submission" date="2017-02" db="UniProtKB">
        <authorList>
            <consortium name="WormBaseParasite"/>
        </authorList>
    </citation>
    <scope>IDENTIFICATION</scope>
</reference>
<reference evidence="1 2" key="2">
    <citation type="submission" date="2018-10" db="EMBL/GenBank/DDBJ databases">
        <authorList>
            <consortium name="Pathogen Informatics"/>
        </authorList>
    </citation>
    <scope>NUCLEOTIDE SEQUENCE [LARGE SCALE GENOMIC DNA]</scope>
</reference>
<protein>
    <submittedName>
        <fullName evidence="3">Serpentine receptor class gamma</fullName>
    </submittedName>
</protein>
<keyword evidence="2" id="KW-1185">Reference proteome</keyword>
<dbReference type="WBParaSite" id="EVEC_0000867501-mRNA-1">
    <property type="protein sequence ID" value="EVEC_0000867501-mRNA-1"/>
    <property type="gene ID" value="EVEC_0000867501"/>
</dbReference>
<dbReference type="AlphaFoldDB" id="A0A0N4VDI9"/>
<proteinExistence type="predicted"/>
<dbReference type="Proteomes" id="UP000274131">
    <property type="component" value="Unassembled WGS sequence"/>
</dbReference>
<name>A0A0N4VDI9_ENTVE</name>
<accession>A0A0N4VDI9</accession>
<evidence type="ECO:0000313" key="3">
    <source>
        <dbReference type="WBParaSite" id="EVEC_0000867501-mRNA-1"/>
    </source>
</evidence>